<dbReference type="Proteomes" id="UP000601223">
    <property type="component" value="Unassembled WGS sequence"/>
</dbReference>
<organism evidence="1 2">
    <name type="scientific">Catellatospora bangladeshensis</name>
    <dbReference type="NCBI Taxonomy" id="310355"/>
    <lineage>
        <taxon>Bacteria</taxon>
        <taxon>Bacillati</taxon>
        <taxon>Actinomycetota</taxon>
        <taxon>Actinomycetes</taxon>
        <taxon>Micromonosporales</taxon>
        <taxon>Micromonosporaceae</taxon>
        <taxon>Catellatospora</taxon>
    </lineage>
</organism>
<proteinExistence type="predicted"/>
<protein>
    <submittedName>
        <fullName evidence="1">Uncharacterized protein</fullName>
    </submittedName>
</protein>
<accession>A0A8J3NIE1</accession>
<comment type="caution">
    <text evidence="1">The sequence shown here is derived from an EMBL/GenBank/DDBJ whole genome shotgun (WGS) entry which is preliminary data.</text>
</comment>
<gene>
    <name evidence="1" type="ORF">Cba03nite_16100</name>
</gene>
<evidence type="ECO:0000313" key="2">
    <source>
        <dbReference type="Proteomes" id="UP000601223"/>
    </source>
</evidence>
<sequence>MQYAALVRPALDRVYSAMRMAAREQCRRVSEQTGLRPGLNTSFYFGLLARPMPAAAFAAVTAYSGGDMSDELAQGVMAVDGHGTWSLTPRGRDFTLALQQAVADGAQEHWGRAHIATMPGLAALPRLAELLAVLLEAGQATGGPAFAAAAPVYEPAGASYALRVSTRMGALRHHRGDAHRAAWAAAGLTLDELRALDAADPLRAAVEDDTNRRDAPVYEALTEAQRWEFLALLAALPG</sequence>
<dbReference type="RefSeq" id="WP_203743650.1">
    <property type="nucleotide sequence ID" value="NZ_BONF01000009.1"/>
</dbReference>
<evidence type="ECO:0000313" key="1">
    <source>
        <dbReference type="EMBL" id="GIF80261.1"/>
    </source>
</evidence>
<keyword evidence="2" id="KW-1185">Reference proteome</keyword>
<reference evidence="1 2" key="1">
    <citation type="submission" date="2021-01" db="EMBL/GenBank/DDBJ databases">
        <title>Whole genome shotgun sequence of Catellatospora bangladeshensis NBRC 107357.</title>
        <authorList>
            <person name="Komaki H."/>
            <person name="Tamura T."/>
        </authorList>
    </citation>
    <scope>NUCLEOTIDE SEQUENCE [LARGE SCALE GENOMIC DNA]</scope>
    <source>
        <strain evidence="1 2">NBRC 107357</strain>
    </source>
</reference>
<dbReference type="AlphaFoldDB" id="A0A8J3NIE1"/>
<name>A0A8J3NIE1_9ACTN</name>
<dbReference type="EMBL" id="BONF01000009">
    <property type="protein sequence ID" value="GIF80261.1"/>
    <property type="molecule type" value="Genomic_DNA"/>
</dbReference>